<name>A0A1H9I1F2_9LACT</name>
<keyword evidence="2" id="KW-1185">Reference proteome</keyword>
<accession>A0A1H9I1F2</accession>
<protein>
    <submittedName>
        <fullName evidence="1">Uncharacterized protein</fullName>
    </submittedName>
</protein>
<dbReference type="STRING" id="137733.SAMN05421767_10427"/>
<organism evidence="1 2">
    <name type="scientific">Granulicatella balaenopterae</name>
    <dbReference type="NCBI Taxonomy" id="137733"/>
    <lineage>
        <taxon>Bacteria</taxon>
        <taxon>Bacillati</taxon>
        <taxon>Bacillota</taxon>
        <taxon>Bacilli</taxon>
        <taxon>Lactobacillales</taxon>
        <taxon>Carnobacteriaceae</taxon>
        <taxon>Granulicatella</taxon>
    </lineage>
</organism>
<proteinExistence type="predicted"/>
<dbReference type="RefSeq" id="WP_089745950.1">
    <property type="nucleotide sequence ID" value="NZ_FOGF01000004.1"/>
</dbReference>
<evidence type="ECO:0000313" key="2">
    <source>
        <dbReference type="Proteomes" id="UP000198556"/>
    </source>
</evidence>
<dbReference type="EMBL" id="FOGF01000004">
    <property type="protein sequence ID" value="SEQ68451.1"/>
    <property type="molecule type" value="Genomic_DNA"/>
</dbReference>
<gene>
    <name evidence="1" type="ORF">SAMN05421767_10427</name>
</gene>
<dbReference type="Proteomes" id="UP000198556">
    <property type="component" value="Unassembled WGS sequence"/>
</dbReference>
<evidence type="ECO:0000313" key="1">
    <source>
        <dbReference type="EMBL" id="SEQ68451.1"/>
    </source>
</evidence>
<sequence>MNQIIIEYLADNFHFNGIYLRLIDNILKIKALESDELQAIIFLETVLEDVYPQELQTVLKNNHYTYK</sequence>
<reference evidence="1 2" key="1">
    <citation type="submission" date="2016-10" db="EMBL/GenBank/DDBJ databases">
        <authorList>
            <person name="de Groot N.N."/>
        </authorList>
    </citation>
    <scope>NUCLEOTIDE SEQUENCE [LARGE SCALE GENOMIC DNA]</scope>
    <source>
        <strain evidence="1 2">DSM 15827</strain>
    </source>
</reference>
<dbReference type="AlphaFoldDB" id="A0A1H9I1F2"/>